<accession>B4DCM2</accession>
<name>B4DCM2_9BACT</name>
<dbReference type="Gene3D" id="3.30.565.10">
    <property type="entry name" value="Histidine kinase-like ATPase, C-terminal domain"/>
    <property type="match status" value="1"/>
</dbReference>
<feature type="domain" description="Histidine kinase" evidence="5">
    <location>
        <begin position="314"/>
        <end position="526"/>
    </location>
</feature>
<feature type="modified residue" description="4-aspartylphosphate" evidence="4">
    <location>
        <position position="216"/>
    </location>
</feature>
<dbReference type="InterPro" id="IPR036097">
    <property type="entry name" value="HisK_dim/P_sf"/>
</dbReference>
<dbReference type="PROSITE" id="PS50109">
    <property type="entry name" value="HIS_KIN"/>
    <property type="match status" value="1"/>
</dbReference>
<dbReference type="Proteomes" id="UP000005824">
    <property type="component" value="Unassembled WGS sequence"/>
</dbReference>
<evidence type="ECO:0000256" key="2">
    <source>
        <dbReference type="ARBA" id="ARBA00012438"/>
    </source>
</evidence>
<dbReference type="SUPFAM" id="SSF47384">
    <property type="entry name" value="Homodimeric domain of signal transducing histidine kinase"/>
    <property type="match status" value="2"/>
</dbReference>
<evidence type="ECO:0000256" key="3">
    <source>
        <dbReference type="ARBA" id="ARBA00022553"/>
    </source>
</evidence>
<keyword evidence="8" id="KW-1185">Reference proteome</keyword>
<gene>
    <name evidence="7" type="ORF">CfE428DRAFT_6663</name>
</gene>
<dbReference type="PANTHER" id="PTHR43547:SF2">
    <property type="entry name" value="HYBRID SIGNAL TRANSDUCTION HISTIDINE KINASE C"/>
    <property type="match status" value="1"/>
</dbReference>
<comment type="caution">
    <text evidence="7">The sequence shown here is derived from an EMBL/GenBank/DDBJ whole genome shotgun (WGS) entry which is preliminary data.</text>
</comment>
<sequence>MSIDKVHSAESEKRLSELLHDLRTPLNQIIGLSEMLLEIAEEKGHADLTVGLGAVREGGLDLAAMLQDRTIIALGEQAGGEFWSLPDASRSSIGRVLGFCELLLAEPENSRIGEYLEDIVLICNAARHFISAARGSGIFIRLHTAKHWDHTVTGTRPNGGPSIAGGKMLIVDDESLNREILIRRLQREACRPVGVRSGPEALDLLRREKFDVVMLDIQMPGMNGIDVLHALKQDPQLRHLPVIMLSALTDVDRVARCIELGAEDYLPKPVNAVLLRARLGACLEKKRFRDHEQAQAEELLRTSKLQSIGALAGGLAHDFNNMLTAVLGNLSLLRYRGCVPPDAMPSVLEAERGAIRAQELTRYLLTFAEGGAPIRESVPLEPLLRDTSAFVLRGSNVQCEFELEPDLWELHADPNQLAQVISNVVLNAMEATPGGGGIQVSAENVTSAPHLPDGDYVAIRIRDFGVGIAPDRQPRIFDPFFTTKNQARGLGLAAAYSIMQRHGGYIGVQSTLGVGTTVIIHFPASRTVSVQPVNVTPAAAVEAASNGLRIIVMDDEEPIRELIEMTLGMLRHEVVATPDGDAFLAAHAAAQAAGRPFDVAILDLTIPGGMGGKEAIRRLRERDQTIRAIVSSGYSNDPVMAQCMDYGFDAVLPKPYQVKDLILLVQQLGASPRNTSRHVAAA</sequence>
<keyword evidence="7" id="KW-0808">Transferase</keyword>
<dbReference type="SUPFAM" id="SSF55874">
    <property type="entry name" value="ATPase domain of HSP90 chaperone/DNA topoisomerase II/histidine kinase"/>
    <property type="match status" value="1"/>
</dbReference>
<reference evidence="7 8" key="1">
    <citation type="journal article" date="2011" name="J. Bacteriol.">
        <title>Genome sequence of Chthoniobacter flavus Ellin428, an aerobic heterotrophic soil bacterium.</title>
        <authorList>
            <person name="Kant R."/>
            <person name="van Passel M.W."/>
            <person name="Palva A."/>
            <person name="Lucas S."/>
            <person name="Lapidus A."/>
            <person name="Glavina Del Rio T."/>
            <person name="Dalin E."/>
            <person name="Tice H."/>
            <person name="Bruce D."/>
            <person name="Goodwin L."/>
            <person name="Pitluck S."/>
            <person name="Larimer F.W."/>
            <person name="Land M.L."/>
            <person name="Hauser L."/>
            <person name="Sangwan P."/>
            <person name="de Vos W.M."/>
            <person name="Janssen P.H."/>
            <person name="Smidt H."/>
        </authorList>
    </citation>
    <scope>NUCLEOTIDE SEQUENCE [LARGE SCALE GENOMIC DNA]</scope>
    <source>
        <strain evidence="7 8">Ellin428</strain>
    </source>
</reference>
<dbReference type="STRING" id="497964.CfE428DRAFT_6663"/>
<dbReference type="RefSeq" id="WP_006983979.1">
    <property type="nucleotide sequence ID" value="NZ_ABVL01000054.1"/>
</dbReference>
<dbReference type="InterPro" id="IPR003594">
    <property type="entry name" value="HATPase_dom"/>
</dbReference>
<feature type="domain" description="Response regulatory" evidence="6">
    <location>
        <begin position="549"/>
        <end position="669"/>
    </location>
</feature>
<protein>
    <recommendedName>
        <fullName evidence="2">histidine kinase</fullName>
        <ecNumber evidence="2">2.7.13.3</ecNumber>
    </recommendedName>
</protein>
<dbReference type="AlphaFoldDB" id="B4DCM2"/>
<dbReference type="InterPro" id="IPR001789">
    <property type="entry name" value="Sig_transdc_resp-reg_receiver"/>
</dbReference>
<evidence type="ECO:0000259" key="5">
    <source>
        <dbReference type="PROSITE" id="PS50109"/>
    </source>
</evidence>
<comment type="catalytic activity">
    <reaction evidence="1">
        <text>ATP + protein L-histidine = ADP + protein N-phospho-L-histidine.</text>
        <dbReference type="EC" id="2.7.13.3"/>
    </reaction>
</comment>
<organism evidence="7 8">
    <name type="scientific">Chthoniobacter flavus Ellin428</name>
    <dbReference type="NCBI Taxonomy" id="497964"/>
    <lineage>
        <taxon>Bacteria</taxon>
        <taxon>Pseudomonadati</taxon>
        <taxon>Verrucomicrobiota</taxon>
        <taxon>Spartobacteria</taxon>
        <taxon>Chthoniobacterales</taxon>
        <taxon>Chthoniobacteraceae</taxon>
        <taxon>Chthoniobacter</taxon>
    </lineage>
</organism>
<dbReference type="SUPFAM" id="SSF52172">
    <property type="entry name" value="CheY-like"/>
    <property type="match status" value="2"/>
</dbReference>
<dbReference type="InterPro" id="IPR005467">
    <property type="entry name" value="His_kinase_dom"/>
</dbReference>
<feature type="modified residue" description="4-aspartylphosphate" evidence="4">
    <location>
        <position position="603"/>
    </location>
</feature>
<keyword evidence="3 4" id="KW-0597">Phosphoprotein</keyword>
<feature type="domain" description="Response regulatory" evidence="6">
    <location>
        <begin position="167"/>
        <end position="283"/>
    </location>
</feature>
<dbReference type="Pfam" id="PF00072">
    <property type="entry name" value="Response_reg"/>
    <property type="match status" value="2"/>
</dbReference>
<dbReference type="EMBL" id="ABVL01000054">
    <property type="protein sequence ID" value="EDY15810.1"/>
    <property type="molecule type" value="Genomic_DNA"/>
</dbReference>
<dbReference type="SMART" id="SM00448">
    <property type="entry name" value="REC"/>
    <property type="match status" value="2"/>
</dbReference>
<dbReference type="EC" id="2.7.13.3" evidence="2"/>
<dbReference type="GO" id="GO:0000155">
    <property type="term" value="F:phosphorelay sensor kinase activity"/>
    <property type="evidence" value="ECO:0007669"/>
    <property type="project" value="InterPro"/>
</dbReference>
<dbReference type="Gene3D" id="1.10.287.130">
    <property type="match status" value="1"/>
</dbReference>
<proteinExistence type="predicted"/>
<dbReference type="eggNOG" id="COG0784">
    <property type="taxonomic scope" value="Bacteria"/>
</dbReference>
<dbReference type="PRINTS" id="PR00344">
    <property type="entry name" value="BCTRLSENSOR"/>
</dbReference>
<dbReference type="PANTHER" id="PTHR43547">
    <property type="entry name" value="TWO-COMPONENT HISTIDINE KINASE"/>
    <property type="match status" value="1"/>
</dbReference>
<dbReference type="CDD" id="cd00075">
    <property type="entry name" value="HATPase"/>
    <property type="match status" value="1"/>
</dbReference>
<dbReference type="eggNOG" id="COG0745">
    <property type="taxonomic scope" value="Bacteria"/>
</dbReference>
<dbReference type="Pfam" id="PF02518">
    <property type="entry name" value="HATPase_c"/>
    <property type="match status" value="1"/>
</dbReference>
<dbReference type="Gene3D" id="3.40.50.2300">
    <property type="match status" value="2"/>
</dbReference>
<evidence type="ECO:0000313" key="8">
    <source>
        <dbReference type="Proteomes" id="UP000005824"/>
    </source>
</evidence>
<dbReference type="InterPro" id="IPR004358">
    <property type="entry name" value="Sig_transdc_His_kin-like_C"/>
</dbReference>
<evidence type="ECO:0000259" key="6">
    <source>
        <dbReference type="PROSITE" id="PS50110"/>
    </source>
</evidence>
<evidence type="ECO:0000313" key="7">
    <source>
        <dbReference type="EMBL" id="EDY15810.1"/>
    </source>
</evidence>
<dbReference type="SMART" id="SM00388">
    <property type="entry name" value="HisKA"/>
    <property type="match status" value="2"/>
</dbReference>
<dbReference type="SMART" id="SM00387">
    <property type="entry name" value="HATPase_c"/>
    <property type="match status" value="1"/>
</dbReference>
<dbReference type="InParanoid" id="B4DCM2"/>
<dbReference type="PROSITE" id="PS50110">
    <property type="entry name" value="RESPONSE_REGULATORY"/>
    <property type="match status" value="2"/>
</dbReference>
<evidence type="ECO:0000256" key="4">
    <source>
        <dbReference type="PROSITE-ProRule" id="PRU00169"/>
    </source>
</evidence>
<dbReference type="InterPro" id="IPR003661">
    <property type="entry name" value="HisK_dim/P_dom"/>
</dbReference>
<evidence type="ECO:0000256" key="1">
    <source>
        <dbReference type="ARBA" id="ARBA00000085"/>
    </source>
</evidence>
<dbReference type="InterPro" id="IPR011006">
    <property type="entry name" value="CheY-like_superfamily"/>
</dbReference>
<dbReference type="CDD" id="cd00082">
    <property type="entry name" value="HisKA"/>
    <property type="match status" value="2"/>
</dbReference>
<dbReference type="InterPro" id="IPR036890">
    <property type="entry name" value="HATPase_C_sf"/>
</dbReference>
<dbReference type="eggNOG" id="COG5002">
    <property type="taxonomic scope" value="Bacteria"/>
</dbReference>
<keyword evidence="7" id="KW-0418">Kinase</keyword>
<dbReference type="CDD" id="cd00156">
    <property type="entry name" value="REC"/>
    <property type="match status" value="1"/>
</dbReference>